<evidence type="ECO:0000313" key="2">
    <source>
        <dbReference type="EMBL" id="CEK51958.1"/>
    </source>
</evidence>
<proteinExistence type="predicted"/>
<feature type="compositionally biased region" description="Polar residues" evidence="1">
    <location>
        <begin position="234"/>
        <end position="252"/>
    </location>
</feature>
<protein>
    <submittedName>
        <fullName evidence="2">Uncharacterized protein</fullName>
    </submittedName>
</protein>
<evidence type="ECO:0000256" key="1">
    <source>
        <dbReference type="SAM" id="MobiDB-lite"/>
    </source>
</evidence>
<gene>
    <name evidence="2" type="primary">ORF14943</name>
</gene>
<name>A0A0B6Y7C1_9EUPU</name>
<sequence>TITSGSSNKNNNPVSVTSSRIFSTKIPGTSPKKNNRNGTGSTVSSKSSKRLDTNLVSKFESVSKKSSKEKQKGDNVNKSTSKASKSEESGSNFVQKMASFEDEDNRQNQNRNEGESQEPGKKDQVLNKNEPSSSLSATSSPAGANTSSQSGILEDRLRSDSRLQATTGTGSKSQTDHNKLSSQAITLENPRTPHPSQGQQPLHGILKDSSSSSESTQSTNINYYQHNSDHHYNVLNSQSKDQSYTRNSHAPL</sequence>
<feature type="compositionally biased region" description="Basic and acidic residues" evidence="1">
    <location>
        <begin position="61"/>
        <end position="75"/>
    </location>
</feature>
<organism evidence="2">
    <name type="scientific">Arion vulgaris</name>
    <dbReference type="NCBI Taxonomy" id="1028688"/>
    <lineage>
        <taxon>Eukaryota</taxon>
        <taxon>Metazoa</taxon>
        <taxon>Spiralia</taxon>
        <taxon>Lophotrochozoa</taxon>
        <taxon>Mollusca</taxon>
        <taxon>Gastropoda</taxon>
        <taxon>Heterobranchia</taxon>
        <taxon>Euthyneura</taxon>
        <taxon>Panpulmonata</taxon>
        <taxon>Eupulmonata</taxon>
        <taxon>Stylommatophora</taxon>
        <taxon>Helicina</taxon>
        <taxon>Arionoidea</taxon>
        <taxon>Arionidae</taxon>
        <taxon>Arion</taxon>
    </lineage>
</organism>
<dbReference type="EMBL" id="HACG01005093">
    <property type="protein sequence ID" value="CEK51958.1"/>
    <property type="molecule type" value="Transcribed_RNA"/>
</dbReference>
<feature type="non-terminal residue" evidence="2">
    <location>
        <position position="1"/>
    </location>
</feature>
<feature type="compositionally biased region" description="Polar residues" evidence="1">
    <location>
        <begin position="1"/>
        <end position="22"/>
    </location>
</feature>
<reference evidence="2" key="1">
    <citation type="submission" date="2014-12" db="EMBL/GenBank/DDBJ databases">
        <title>Insight into the proteome of Arion vulgaris.</title>
        <authorList>
            <person name="Aradska J."/>
            <person name="Bulat T."/>
            <person name="Smidak R."/>
            <person name="Sarate P."/>
            <person name="Gangsoo J."/>
            <person name="Sialana F."/>
            <person name="Bilban M."/>
            <person name="Lubec G."/>
        </authorList>
    </citation>
    <scope>NUCLEOTIDE SEQUENCE</scope>
    <source>
        <tissue evidence="2">Skin</tissue>
    </source>
</reference>
<feature type="region of interest" description="Disordered" evidence="1">
    <location>
        <begin position="1"/>
        <end position="252"/>
    </location>
</feature>
<feature type="compositionally biased region" description="Polar residues" evidence="1">
    <location>
        <begin position="162"/>
        <end position="173"/>
    </location>
</feature>
<feature type="non-terminal residue" evidence="2">
    <location>
        <position position="252"/>
    </location>
</feature>
<accession>A0A0B6Y7C1</accession>
<feature type="compositionally biased region" description="Basic and acidic residues" evidence="1">
    <location>
        <begin position="112"/>
        <end position="125"/>
    </location>
</feature>
<feature type="compositionally biased region" description="Low complexity" evidence="1">
    <location>
        <begin position="131"/>
        <end position="142"/>
    </location>
</feature>
<dbReference type="AlphaFoldDB" id="A0A0B6Y7C1"/>
<feature type="compositionally biased region" description="Low complexity" evidence="1">
    <location>
        <begin position="209"/>
        <end position="219"/>
    </location>
</feature>